<dbReference type="SUPFAM" id="SSF63829">
    <property type="entry name" value="Calcium-dependent phosphotriesterase"/>
    <property type="match status" value="1"/>
</dbReference>
<dbReference type="AlphaFoldDB" id="A0A3M9N7D1"/>
<dbReference type="InterPro" id="IPR015943">
    <property type="entry name" value="WD40/YVTN_repeat-like_dom_sf"/>
</dbReference>
<dbReference type="InterPro" id="IPR051200">
    <property type="entry name" value="Host-pathogen_enzymatic-act"/>
</dbReference>
<comment type="caution">
    <text evidence="1">The sequence shown here is derived from an EMBL/GenBank/DDBJ whole genome shotgun (WGS) entry which is preliminary data.</text>
</comment>
<dbReference type="Gene3D" id="2.130.10.10">
    <property type="entry name" value="YVTN repeat-like/Quinoprotein amine dehydrogenase"/>
    <property type="match status" value="1"/>
</dbReference>
<reference evidence="1 2" key="1">
    <citation type="submission" date="2018-11" db="EMBL/GenBank/DDBJ databases">
        <title>Rufibacter latericius sp. nov., isolated from water in Baiyang Lake.</title>
        <authorList>
            <person name="Yang Y."/>
        </authorList>
    </citation>
    <scope>NUCLEOTIDE SEQUENCE [LARGE SCALE GENOMIC DNA]</scope>
    <source>
        <strain evidence="1 2">MCC P1</strain>
    </source>
</reference>
<dbReference type="InterPro" id="IPR031815">
    <property type="entry name" value="DUF5074"/>
</dbReference>
<dbReference type="Pfam" id="PF16819">
    <property type="entry name" value="DUF5074"/>
    <property type="match status" value="1"/>
</dbReference>
<sequence>MGPAALNQFFYSLNFTMNLTQLKKHFLYALLGSTLLTTACDSDNEDNSPKGAYEHGVFITNEGAFGHGNAEISYLLPQTKTVQPELFKQVNNRPLGDAAQSIMFVEDKAYIALNGSNRIEVVNAYSFASTGVINGLEIPRYMVALNSRKAYVTEYVGYEFFGYTGPGRVSVLDLTTNTVSKTIDVGKLPEGLLLHNGKLYVANSDGNTVSVINTTTDAVETTLTVGEGPKFLVLDANQKIWVLRGGYSEAGALVKIDPVNNHAITSYTLPGESLGAGQLTINGAKNTLYYSYGGRIYSMSTTATAAPTAPIIRRDPYGLGIDPETNVLYLGIGDFSSNGWAIRYQPSGTVIDSFQVRIAPNGFSFR</sequence>
<dbReference type="PANTHER" id="PTHR47197:SF3">
    <property type="entry name" value="DIHYDRO-HEME D1 DEHYDROGENASE"/>
    <property type="match status" value="1"/>
</dbReference>
<gene>
    <name evidence="1" type="ORF">EFA69_01500</name>
</gene>
<dbReference type="InterPro" id="IPR011964">
    <property type="entry name" value="YVTN_b-propeller_repeat"/>
</dbReference>
<dbReference type="NCBIfam" id="TIGR02276">
    <property type="entry name" value="beta_rpt_yvtn"/>
    <property type="match status" value="1"/>
</dbReference>
<keyword evidence="2" id="KW-1185">Reference proteome</keyword>
<dbReference type="OrthoDB" id="9773938at2"/>
<accession>A0A3M9N7D1</accession>
<name>A0A3M9N7D1_9BACT</name>
<dbReference type="PANTHER" id="PTHR47197">
    <property type="entry name" value="PROTEIN NIRF"/>
    <property type="match status" value="1"/>
</dbReference>
<dbReference type="EMBL" id="RJJE01000001">
    <property type="protein sequence ID" value="RNI33123.1"/>
    <property type="molecule type" value="Genomic_DNA"/>
</dbReference>
<dbReference type="Proteomes" id="UP000271010">
    <property type="component" value="Unassembled WGS sequence"/>
</dbReference>
<proteinExistence type="predicted"/>
<organism evidence="1 2">
    <name type="scientific">Rufibacter immobilis</name>
    <dbReference type="NCBI Taxonomy" id="1348778"/>
    <lineage>
        <taxon>Bacteria</taxon>
        <taxon>Pseudomonadati</taxon>
        <taxon>Bacteroidota</taxon>
        <taxon>Cytophagia</taxon>
        <taxon>Cytophagales</taxon>
        <taxon>Hymenobacteraceae</taxon>
        <taxon>Rufibacter</taxon>
    </lineage>
</organism>
<evidence type="ECO:0000313" key="1">
    <source>
        <dbReference type="EMBL" id="RNI33123.1"/>
    </source>
</evidence>
<protein>
    <recommendedName>
        <fullName evidence="3">YncE family protein</fullName>
    </recommendedName>
</protein>
<evidence type="ECO:0000313" key="2">
    <source>
        <dbReference type="Proteomes" id="UP000271010"/>
    </source>
</evidence>
<evidence type="ECO:0008006" key="3">
    <source>
        <dbReference type="Google" id="ProtNLM"/>
    </source>
</evidence>